<evidence type="ECO:0000256" key="1">
    <source>
        <dbReference type="SAM" id="MobiDB-lite"/>
    </source>
</evidence>
<name>A0A654TRQ8_MYCTX</name>
<accession>A0A654TRQ8</accession>
<evidence type="ECO:0000313" key="5">
    <source>
        <dbReference type="Proteomes" id="UP000046947"/>
    </source>
</evidence>
<reference evidence="4 5" key="2">
    <citation type="submission" date="2015-03" db="EMBL/GenBank/DDBJ databases">
        <authorList>
            <consortium name="Pathogen Informatics"/>
        </authorList>
    </citation>
    <scope>NUCLEOTIDE SEQUENCE [LARGE SCALE GENOMIC DNA]</scope>
    <source>
        <strain evidence="2 5">H09601792</strain>
        <strain evidence="4">N09902308</strain>
    </source>
</reference>
<dbReference type="EMBL" id="CFOH01000683">
    <property type="protein sequence ID" value="CFE65805.1"/>
    <property type="molecule type" value="Genomic_DNA"/>
</dbReference>
<dbReference type="EMBL" id="CSBK01000216">
    <property type="protein sequence ID" value="COX10708.1"/>
    <property type="molecule type" value="Genomic_DNA"/>
</dbReference>
<organism evidence="2 5">
    <name type="scientific">Mycobacterium tuberculosis</name>
    <dbReference type="NCBI Taxonomy" id="1773"/>
    <lineage>
        <taxon>Bacteria</taxon>
        <taxon>Bacillati</taxon>
        <taxon>Actinomycetota</taxon>
        <taxon>Actinomycetes</taxon>
        <taxon>Mycobacteriales</taxon>
        <taxon>Mycobacteriaceae</taxon>
        <taxon>Mycobacterium</taxon>
        <taxon>Mycobacterium tuberculosis complex</taxon>
    </lineage>
</organism>
<gene>
    <name evidence="2" type="ORF">ERS007688_03289</name>
    <name evidence="3" type="ORF">ERS007739_00690</name>
</gene>
<protein>
    <submittedName>
        <fullName evidence="2">Uncharacterized protein</fullName>
    </submittedName>
</protein>
<proteinExistence type="predicted"/>
<dbReference type="Proteomes" id="UP000046947">
    <property type="component" value="Unassembled WGS sequence"/>
</dbReference>
<evidence type="ECO:0000313" key="4">
    <source>
        <dbReference type="Proteomes" id="UP000039021"/>
    </source>
</evidence>
<feature type="region of interest" description="Disordered" evidence="1">
    <location>
        <begin position="62"/>
        <end position="84"/>
    </location>
</feature>
<sequence length="84" mass="8626">MSPSSAAACSTAVRTEGAAAAVALSTTSTLISTCGNVRIADARSDNDEPVCTMRVINRSPVTMPSPVEPSAGMTMWPDCSPPRL</sequence>
<evidence type="ECO:0000313" key="3">
    <source>
        <dbReference type="EMBL" id="COX10708.1"/>
    </source>
</evidence>
<dbReference type="Proteomes" id="UP000039021">
    <property type="component" value="Unassembled WGS sequence"/>
</dbReference>
<reference evidence="3" key="1">
    <citation type="submission" date="2015-03" db="EMBL/GenBank/DDBJ databases">
        <authorList>
            <consortium name="Pathogen Informatics"/>
            <person name="Murphy D."/>
        </authorList>
    </citation>
    <scope>NUCLEOTIDE SEQUENCE</scope>
    <source>
        <strain evidence="3">N09902308</strain>
    </source>
</reference>
<evidence type="ECO:0000313" key="2">
    <source>
        <dbReference type="EMBL" id="CFE65805.1"/>
    </source>
</evidence>
<dbReference type="AlphaFoldDB" id="A0A654TRQ8"/>